<reference evidence="1 2" key="1">
    <citation type="submission" date="2019-06" db="EMBL/GenBank/DDBJ databases">
        <title>Sequencing the genomes of 1000 actinobacteria strains.</title>
        <authorList>
            <person name="Klenk H.-P."/>
        </authorList>
    </citation>
    <scope>NUCLEOTIDE SEQUENCE [LARGE SCALE GENOMIC DNA]</scope>
    <source>
        <strain evidence="1 2">DSM 8803</strain>
    </source>
</reference>
<evidence type="ECO:0000313" key="2">
    <source>
        <dbReference type="Proteomes" id="UP000319094"/>
    </source>
</evidence>
<accession>A0A542Y6N1</accession>
<sequence>MGRIIKREIVGFTCELRSCGQTVRTHLGYPATGTWHDQLEELERLISLGWGMVLHSQLRTYCPEHIERVWDCTCRTHPTRAGLCTSHNSESAGLVWTARDTPQQVEEFRKVMS</sequence>
<dbReference type="AlphaFoldDB" id="A0A542Y6N1"/>
<dbReference type="Proteomes" id="UP000319094">
    <property type="component" value="Unassembled WGS sequence"/>
</dbReference>
<protein>
    <submittedName>
        <fullName evidence="1">Uncharacterized protein</fullName>
    </submittedName>
</protein>
<evidence type="ECO:0000313" key="1">
    <source>
        <dbReference type="EMBL" id="TQL43684.1"/>
    </source>
</evidence>
<organism evidence="1 2">
    <name type="scientific">Leucobacter komagatae</name>
    <dbReference type="NCBI Taxonomy" id="55969"/>
    <lineage>
        <taxon>Bacteria</taxon>
        <taxon>Bacillati</taxon>
        <taxon>Actinomycetota</taxon>
        <taxon>Actinomycetes</taxon>
        <taxon>Micrococcales</taxon>
        <taxon>Microbacteriaceae</taxon>
        <taxon>Leucobacter</taxon>
    </lineage>
</organism>
<proteinExistence type="predicted"/>
<name>A0A542Y6N1_9MICO</name>
<gene>
    <name evidence="1" type="ORF">FB468_1714</name>
</gene>
<dbReference type="EMBL" id="VFON01000001">
    <property type="protein sequence ID" value="TQL43684.1"/>
    <property type="molecule type" value="Genomic_DNA"/>
</dbReference>
<keyword evidence="2" id="KW-1185">Reference proteome</keyword>
<comment type="caution">
    <text evidence="1">The sequence shown here is derived from an EMBL/GenBank/DDBJ whole genome shotgun (WGS) entry which is preliminary data.</text>
</comment>